<accession>A0ABQ6HXA6</accession>
<gene>
    <name evidence="2" type="ORF">GCM10025864_03510</name>
</gene>
<comment type="caution">
    <text evidence="2">The sequence shown here is derived from an EMBL/GenBank/DDBJ whole genome shotgun (WGS) entry which is preliminary data.</text>
</comment>
<organism evidence="2 3">
    <name type="scientific">Luteimicrobium album</name>
    <dbReference type="NCBI Taxonomy" id="1054550"/>
    <lineage>
        <taxon>Bacteria</taxon>
        <taxon>Bacillati</taxon>
        <taxon>Actinomycetota</taxon>
        <taxon>Actinomycetes</taxon>
        <taxon>Micrococcales</taxon>
        <taxon>Luteimicrobium</taxon>
    </lineage>
</organism>
<evidence type="ECO:0008006" key="4">
    <source>
        <dbReference type="Google" id="ProtNLM"/>
    </source>
</evidence>
<sequence length="101" mass="10105">MRVRAPPPTDEIVVPHRTSAAVWLVVVAVVAATVTFAVVGPRAGCSVVAGVLFALAIARAVGPEPGLPGVAVRGRVIDVVGYLLLGAAIAVLAFTSPSLVA</sequence>
<keyword evidence="3" id="KW-1185">Reference proteome</keyword>
<evidence type="ECO:0000256" key="1">
    <source>
        <dbReference type="SAM" id="Phobius"/>
    </source>
</evidence>
<protein>
    <recommendedName>
        <fullName evidence="4">DUF3017 domain-containing protein</fullName>
    </recommendedName>
</protein>
<dbReference type="InterPro" id="IPR021385">
    <property type="entry name" value="DUF3017"/>
</dbReference>
<feature type="transmembrane region" description="Helical" evidence="1">
    <location>
        <begin position="20"/>
        <end position="39"/>
    </location>
</feature>
<proteinExistence type="predicted"/>
<dbReference type="Pfam" id="PF11222">
    <property type="entry name" value="DUF3017"/>
    <property type="match status" value="1"/>
</dbReference>
<evidence type="ECO:0000313" key="2">
    <source>
        <dbReference type="EMBL" id="GMA22592.1"/>
    </source>
</evidence>
<dbReference type="Proteomes" id="UP001157091">
    <property type="component" value="Unassembled WGS sequence"/>
</dbReference>
<reference evidence="3" key="1">
    <citation type="journal article" date="2019" name="Int. J. Syst. Evol. Microbiol.">
        <title>The Global Catalogue of Microorganisms (GCM) 10K type strain sequencing project: providing services to taxonomists for standard genome sequencing and annotation.</title>
        <authorList>
            <consortium name="The Broad Institute Genomics Platform"/>
            <consortium name="The Broad Institute Genome Sequencing Center for Infectious Disease"/>
            <person name="Wu L."/>
            <person name="Ma J."/>
        </authorList>
    </citation>
    <scope>NUCLEOTIDE SEQUENCE [LARGE SCALE GENOMIC DNA]</scope>
    <source>
        <strain evidence="3">NBRC 106348</strain>
    </source>
</reference>
<dbReference type="RefSeq" id="WP_284291696.1">
    <property type="nucleotide sequence ID" value="NZ_BSUK01000001.1"/>
</dbReference>
<dbReference type="EMBL" id="BSUK01000001">
    <property type="protein sequence ID" value="GMA22592.1"/>
    <property type="molecule type" value="Genomic_DNA"/>
</dbReference>
<keyword evidence="1" id="KW-1133">Transmembrane helix</keyword>
<keyword evidence="1" id="KW-0472">Membrane</keyword>
<feature type="transmembrane region" description="Helical" evidence="1">
    <location>
        <begin position="82"/>
        <end position="100"/>
    </location>
</feature>
<name>A0ABQ6HXA6_9MICO</name>
<feature type="transmembrane region" description="Helical" evidence="1">
    <location>
        <begin position="46"/>
        <end position="62"/>
    </location>
</feature>
<keyword evidence="1" id="KW-0812">Transmembrane</keyword>
<evidence type="ECO:0000313" key="3">
    <source>
        <dbReference type="Proteomes" id="UP001157091"/>
    </source>
</evidence>